<organism evidence="2 3">
    <name type="scientific">Marinilabilia rubra</name>
    <dbReference type="NCBI Taxonomy" id="2162893"/>
    <lineage>
        <taxon>Bacteria</taxon>
        <taxon>Pseudomonadati</taxon>
        <taxon>Bacteroidota</taxon>
        <taxon>Bacteroidia</taxon>
        <taxon>Marinilabiliales</taxon>
        <taxon>Marinilabiliaceae</taxon>
        <taxon>Marinilabilia</taxon>
    </lineage>
</organism>
<protein>
    <submittedName>
        <fullName evidence="2">ROK family protein</fullName>
    </submittedName>
</protein>
<dbReference type="RefSeq" id="WP_109262980.1">
    <property type="nucleotide sequence ID" value="NZ_QEWP01000002.1"/>
</dbReference>
<accession>A0A2U2BC17</accession>
<name>A0A2U2BC17_9BACT</name>
<dbReference type="Gene3D" id="3.30.420.40">
    <property type="match status" value="2"/>
</dbReference>
<gene>
    <name evidence="2" type="ORF">DDZ16_03140</name>
</gene>
<dbReference type="InterPro" id="IPR000600">
    <property type="entry name" value="ROK"/>
</dbReference>
<dbReference type="OrthoDB" id="9810372at2"/>
<dbReference type="EMBL" id="QEWP01000002">
    <property type="protein sequence ID" value="PWE00608.1"/>
    <property type="molecule type" value="Genomic_DNA"/>
</dbReference>
<sequence length="318" mass="34884">MSYLVADLGGTRIKAGVFQEKKIIASSILNTDNKESFSKVIENLDGVFEELITSVNCQKSEINGLGLALPGIVDIDRNHVLAINDKYNESIHFNFDRWARDKWNAVLATDNDARAALAGIWQYGVGKGYDNIITMTLGTGVGGAALINGKFLYGKHYQAGCLGGHSTVNFDSFKCNCGNMGCVEALGSTWNLNNIVQSHPDIAQSSLNNYDNVDFAVLFDEYRMGDTVSKEVTENVLKAWSSGAVNLIHAYDPELLVLSGGVMKSADIIVPFMQNWINKHAWTPWGKVQIKISQAIDDIALLGLGYLVDTKIKNKRKN</sequence>
<comment type="similarity">
    <text evidence="1">Belongs to the ROK (NagC/XylR) family.</text>
</comment>
<evidence type="ECO:0000313" key="2">
    <source>
        <dbReference type="EMBL" id="PWE00608.1"/>
    </source>
</evidence>
<reference evidence="2 3" key="1">
    <citation type="submission" date="2018-05" db="EMBL/GenBank/DDBJ databases">
        <title>Marinilabilia rubrum sp. nov., isolated from saltern sediment.</title>
        <authorList>
            <person name="Zhang R."/>
        </authorList>
    </citation>
    <scope>NUCLEOTIDE SEQUENCE [LARGE SCALE GENOMIC DNA]</scope>
    <source>
        <strain evidence="2 3">WTE16</strain>
    </source>
</reference>
<dbReference type="SUPFAM" id="SSF53067">
    <property type="entry name" value="Actin-like ATPase domain"/>
    <property type="match status" value="1"/>
</dbReference>
<proteinExistence type="inferred from homology"/>
<evidence type="ECO:0000313" key="3">
    <source>
        <dbReference type="Proteomes" id="UP000244956"/>
    </source>
</evidence>
<evidence type="ECO:0000256" key="1">
    <source>
        <dbReference type="ARBA" id="ARBA00006479"/>
    </source>
</evidence>
<dbReference type="PANTHER" id="PTHR18964">
    <property type="entry name" value="ROK (REPRESSOR, ORF, KINASE) FAMILY"/>
    <property type="match status" value="1"/>
</dbReference>
<dbReference type="InterPro" id="IPR043129">
    <property type="entry name" value="ATPase_NBD"/>
</dbReference>
<dbReference type="AlphaFoldDB" id="A0A2U2BC17"/>
<comment type="caution">
    <text evidence="2">The sequence shown here is derived from an EMBL/GenBank/DDBJ whole genome shotgun (WGS) entry which is preliminary data.</text>
</comment>
<dbReference type="Pfam" id="PF00480">
    <property type="entry name" value="ROK"/>
    <property type="match status" value="1"/>
</dbReference>
<dbReference type="Proteomes" id="UP000244956">
    <property type="component" value="Unassembled WGS sequence"/>
</dbReference>
<dbReference type="PANTHER" id="PTHR18964:SF149">
    <property type="entry name" value="BIFUNCTIONAL UDP-N-ACETYLGLUCOSAMINE 2-EPIMERASE_N-ACETYLMANNOSAMINE KINASE"/>
    <property type="match status" value="1"/>
</dbReference>
<keyword evidence="3" id="KW-1185">Reference proteome</keyword>